<evidence type="ECO:0000259" key="6">
    <source>
        <dbReference type="PROSITE" id="PS51684"/>
    </source>
</evidence>
<dbReference type="InterPro" id="IPR040601">
    <property type="entry name" value="Trm5a/b_N"/>
</dbReference>
<protein>
    <submittedName>
        <fullName evidence="7">Class I SAM-dependent methyltransferase family protein</fullName>
    </submittedName>
</protein>
<comment type="caution">
    <text evidence="7">The sequence shown here is derived from an EMBL/GenBank/DDBJ whole genome shotgun (WGS) entry which is preliminary data.</text>
</comment>
<evidence type="ECO:0000256" key="5">
    <source>
        <dbReference type="ARBA" id="ARBA00022694"/>
    </source>
</evidence>
<reference evidence="7" key="2">
    <citation type="submission" date="2023-12" db="EMBL/GenBank/DDBJ databases">
        <authorList>
            <person name="Sun Q."/>
            <person name="Inoue M."/>
        </authorList>
    </citation>
    <scope>NUCLEOTIDE SEQUENCE</scope>
    <source>
        <strain evidence="7">JCM 14265</strain>
    </source>
</reference>
<reference evidence="7" key="1">
    <citation type="journal article" date="2014" name="Int. J. Syst. Evol. Microbiol.">
        <title>Complete genome sequence of Corynebacterium casei LMG S-19264T (=DSM 44701T), isolated from a smear-ripened cheese.</title>
        <authorList>
            <consortium name="US DOE Joint Genome Institute (JGI-PGF)"/>
            <person name="Walter F."/>
            <person name="Albersmeier A."/>
            <person name="Kalinowski J."/>
            <person name="Ruckert C."/>
        </authorList>
    </citation>
    <scope>NUCLEOTIDE SEQUENCE</scope>
    <source>
        <strain evidence="7">JCM 14265</strain>
    </source>
</reference>
<gene>
    <name evidence="7" type="ORF">GCM10008994_31680</name>
</gene>
<dbReference type="AlphaFoldDB" id="A0AAV3SWE2"/>
<dbReference type="PANTHER" id="PTHR23245:SF36">
    <property type="entry name" value="TRNA (GUANINE(37)-N1)-METHYLTRANSFERASE"/>
    <property type="match status" value="1"/>
</dbReference>
<evidence type="ECO:0000256" key="2">
    <source>
        <dbReference type="ARBA" id="ARBA00022603"/>
    </source>
</evidence>
<keyword evidence="5" id="KW-0819">tRNA processing</keyword>
<dbReference type="InterPro" id="IPR056743">
    <property type="entry name" value="TRM5-TYW2-like_MTfase"/>
</dbReference>
<dbReference type="GO" id="GO:0008175">
    <property type="term" value="F:tRNA methyltransferase activity"/>
    <property type="evidence" value="ECO:0007669"/>
    <property type="project" value="TreeGrafter"/>
</dbReference>
<feature type="domain" description="SAM-dependent methyltransferase TRM5/TYW2-type" evidence="6">
    <location>
        <begin position="104"/>
        <end position="351"/>
    </location>
</feature>
<accession>A0AAV3SWE2</accession>
<evidence type="ECO:0000256" key="1">
    <source>
        <dbReference type="ARBA" id="ARBA00022490"/>
    </source>
</evidence>
<keyword evidence="2 7" id="KW-0489">Methyltransferase</keyword>
<keyword evidence="4" id="KW-0949">S-adenosyl-L-methionine</keyword>
<dbReference type="PANTHER" id="PTHR23245">
    <property type="entry name" value="TRNA METHYLTRANSFERASE"/>
    <property type="match status" value="1"/>
</dbReference>
<dbReference type="Gene3D" id="3.30.300.110">
    <property type="entry name" value="Met-10+ protein-like domains"/>
    <property type="match status" value="1"/>
</dbReference>
<sequence length="354" mass="38605">MTGYPARDRRSVTVYSLARLLPTMSVPCVAVARERGETVRSRLADAGALDGDHQIAVDGDTIYIPVAARDRVPADLADRIVERDAAARDRPTTPAEVLGYEPSLERLGGIVIVDEDDDERAREIAEAVMAADLPCDTVLNRASPIEGELRVREWDVLAGNGTETVHREYGHEFALDVAAVYFSPRLATERHRVVEQVAAGESVIDMFAGVGPYAVPMAARGADVVACDLNERAIEYLRENAERNGVADRVTAVAGDVRDLADSHADTAERLVMNLPHSADEFLDTAVALAGDDCVIHYYDIQHEDDPFGPGRRAIEAAAGDAYAVDVETERVVRSYAPHEYNVCLDVRLTRPED</sequence>
<proteinExistence type="predicted"/>
<dbReference type="FunFam" id="3.40.50.150:FF:000131">
    <property type="entry name" value="tRNA wybutosine-synthesizing protein 2/3/4"/>
    <property type="match status" value="1"/>
</dbReference>
<dbReference type="InterPro" id="IPR056744">
    <property type="entry name" value="TRM5/TYW2-like_N"/>
</dbReference>
<dbReference type="GO" id="GO:0002939">
    <property type="term" value="P:tRNA N1-guanine methylation"/>
    <property type="evidence" value="ECO:0007669"/>
    <property type="project" value="TreeGrafter"/>
</dbReference>
<dbReference type="Gene3D" id="3.30.70.2580">
    <property type="match status" value="1"/>
</dbReference>
<name>A0AAV3SWE2_9EURY</name>
<evidence type="ECO:0000313" key="8">
    <source>
        <dbReference type="Proteomes" id="UP001501425"/>
    </source>
</evidence>
<dbReference type="InterPro" id="IPR029063">
    <property type="entry name" value="SAM-dependent_MTases_sf"/>
</dbReference>
<evidence type="ECO:0000313" key="7">
    <source>
        <dbReference type="EMBL" id="GAA0554319.1"/>
    </source>
</evidence>
<organism evidence="7 8">
    <name type="scientific">Halorubrum ejinorense</name>
    <dbReference type="NCBI Taxonomy" id="425309"/>
    <lineage>
        <taxon>Archaea</taxon>
        <taxon>Methanobacteriati</taxon>
        <taxon>Methanobacteriota</taxon>
        <taxon>Stenosarchaea group</taxon>
        <taxon>Halobacteria</taxon>
        <taxon>Halobacteriales</taxon>
        <taxon>Haloferacaceae</taxon>
        <taxon>Halorubrum</taxon>
    </lineage>
</organism>
<dbReference type="PROSITE" id="PS51684">
    <property type="entry name" value="SAM_MT_TRM5_TYW2"/>
    <property type="match status" value="1"/>
</dbReference>
<dbReference type="Pfam" id="PF02475">
    <property type="entry name" value="TRM5-TYW2_MTfase"/>
    <property type="match status" value="1"/>
</dbReference>
<dbReference type="Pfam" id="PF18093">
    <property type="entry name" value="Trm5_N"/>
    <property type="match status" value="1"/>
</dbReference>
<dbReference type="SUPFAM" id="SSF53335">
    <property type="entry name" value="S-adenosyl-L-methionine-dependent methyltransferases"/>
    <property type="match status" value="1"/>
</dbReference>
<dbReference type="Gene3D" id="3.40.50.150">
    <property type="entry name" value="Vaccinia Virus protein VP39"/>
    <property type="match status" value="1"/>
</dbReference>
<dbReference type="CDD" id="cd02440">
    <property type="entry name" value="AdoMet_MTases"/>
    <property type="match status" value="1"/>
</dbReference>
<keyword evidence="1" id="KW-0963">Cytoplasm</keyword>
<evidence type="ECO:0000256" key="3">
    <source>
        <dbReference type="ARBA" id="ARBA00022679"/>
    </source>
</evidence>
<dbReference type="InterPro" id="IPR030382">
    <property type="entry name" value="MeTrfase_TRM5/TYW2"/>
</dbReference>
<dbReference type="Proteomes" id="UP001501425">
    <property type="component" value="Unassembled WGS sequence"/>
</dbReference>
<dbReference type="Pfam" id="PF25133">
    <property type="entry name" value="TYW2_N_2"/>
    <property type="match status" value="1"/>
</dbReference>
<dbReference type="EMBL" id="BAAADQ010000016">
    <property type="protein sequence ID" value="GAA0554319.1"/>
    <property type="molecule type" value="Genomic_DNA"/>
</dbReference>
<evidence type="ECO:0000256" key="4">
    <source>
        <dbReference type="ARBA" id="ARBA00022691"/>
    </source>
</evidence>
<dbReference type="GO" id="GO:0005737">
    <property type="term" value="C:cytoplasm"/>
    <property type="evidence" value="ECO:0007669"/>
    <property type="project" value="TreeGrafter"/>
</dbReference>
<keyword evidence="3" id="KW-0808">Transferase</keyword>